<evidence type="ECO:0000313" key="10">
    <source>
        <dbReference type="Proteomes" id="UP001183648"/>
    </source>
</evidence>
<dbReference type="InterPro" id="IPR036365">
    <property type="entry name" value="PGBD-like_sf"/>
</dbReference>
<dbReference type="SUPFAM" id="SSF47090">
    <property type="entry name" value="PGBD-like"/>
    <property type="match status" value="1"/>
</dbReference>
<dbReference type="SUPFAM" id="SSF141523">
    <property type="entry name" value="L,D-transpeptidase catalytic domain-like"/>
    <property type="match status" value="1"/>
</dbReference>
<evidence type="ECO:0000256" key="4">
    <source>
        <dbReference type="ARBA" id="ARBA00022984"/>
    </source>
</evidence>
<evidence type="ECO:0000256" key="1">
    <source>
        <dbReference type="ARBA" id="ARBA00004752"/>
    </source>
</evidence>
<reference evidence="9 10" key="1">
    <citation type="submission" date="2023-07" db="EMBL/GenBank/DDBJ databases">
        <title>Sequencing the genomes of 1000 actinobacteria strains.</title>
        <authorList>
            <person name="Klenk H.-P."/>
        </authorList>
    </citation>
    <scope>NUCLEOTIDE SEQUENCE [LARGE SCALE GENOMIC DNA]</scope>
    <source>
        <strain evidence="9 10">DSM 19426</strain>
    </source>
</reference>
<dbReference type="InterPro" id="IPR002477">
    <property type="entry name" value="Peptidoglycan-bd-like"/>
</dbReference>
<dbReference type="InterPro" id="IPR005490">
    <property type="entry name" value="LD_TPept_cat_dom"/>
</dbReference>
<evidence type="ECO:0000313" key="9">
    <source>
        <dbReference type="EMBL" id="MDR7362583.1"/>
    </source>
</evidence>
<comment type="caution">
    <text evidence="9">The sequence shown here is derived from an EMBL/GenBank/DDBJ whole genome shotgun (WGS) entry which is preliminary data.</text>
</comment>
<dbReference type="RefSeq" id="WP_310301888.1">
    <property type="nucleotide sequence ID" value="NZ_BAAAPS010000008.1"/>
</dbReference>
<dbReference type="InterPro" id="IPR038063">
    <property type="entry name" value="Transpep_catalytic_dom"/>
</dbReference>
<dbReference type="Pfam" id="PF01471">
    <property type="entry name" value="PG_binding_1"/>
    <property type="match status" value="1"/>
</dbReference>
<evidence type="ECO:0000256" key="6">
    <source>
        <dbReference type="PROSITE-ProRule" id="PRU01373"/>
    </source>
</evidence>
<keyword evidence="7" id="KW-0732">Signal</keyword>
<gene>
    <name evidence="9" type="ORF">J2S63_002136</name>
</gene>
<evidence type="ECO:0000256" key="2">
    <source>
        <dbReference type="ARBA" id="ARBA00022679"/>
    </source>
</evidence>
<evidence type="ECO:0000256" key="7">
    <source>
        <dbReference type="SAM" id="SignalP"/>
    </source>
</evidence>
<protein>
    <recommendedName>
        <fullName evidence="8">L,D-TPase catalytic domain-containing protein</fullName>
    </recommendedName>
</protein>
<dbReference type="CDD" id="cd16913">
    <property type="entry name" value="YkuD_like"/>
    <property type="match status" value="1"/>
</dbReference>
<dbReference type="Proteomes" id="UP001183648">
    <property type="component" value="Unassembled WGS sequence"/>
</dbReference>
<name>A0ABU2BVC5_9ACTN</name>
<keyword evidence="10" id="KW-1185">Reference proteome</keyword>
<proteinExistence type="predicted"/>
<dbReference type="EMBL" id="JAVDYG010000001">
    <property type="protein sequence ID" value="MDR7362583.1"/>
    <property type="molecule type" value="Genomic_DNA"/>
</dbReference>
<evidence type="ECO:0000256" key="5">
    <source>
        <dbReference type="ARBA" id="ARBA00023316"/>
    </source>
</evidence>
<dbReference type="Pfam" id="PF03734">
    <property type="entry name" value="YkuD"/>
    <property type="match status" value="1"/>
</dbReference>
<evidence type="ECO:0000259" key="8">
    <source>
        <dbReference type="PROSITE" id="PS52029"/>
    </source>
</evidence>
<dbReference type="InterPro" id="IPR036366">
    <property type="entry name" value="PGBDSf"/>
</dbReference>
<dbReference type="Gene3D" id="2.40.440.10">
    <property type="entry name" value="L,D-transpeptidase catalytic domain-like"/>
    <property type="match status" value="1"/>
</dbReference>
<keyword evidence="5 6" id="KW-0961">Cell wall biogenesis/degradation</keyword>
<keyword evidence="4 6" id="KW-0573">Peptidoglycan synthesis</keyword>
<dbReference type="Gene3D" id="1.10.101.10">
    <property type="entry name" value="PGBD-like superfamily/PGBD"/>
    <property type="match status" value="1"/>
</dbReference>
<comment type="pathway">
    <text evidence="1 6">Cell wall biogenesis; peptidoglycan biosynthesis.</text>
</comment>
<feature type="active site" description="Nucleophile" evidence="6">
    <location>
        <position position="208"/>
    </location>
</feature>
<feature type="domain" description="L,D-TPase catalytic" evidence="8">
    <location>
        <begin position="104"/>
        <end position="232"/>
    </location>
</feature>
<keyword evidence="3 6" id="KW-0133">Cell shape</keyword>
<organism evidence="9 10">
    <name type="scientific">Nocardioides marmoribigeumensis</name>
    <dbReference type="NCBI Taxonomy" id="433649"/>
    <lineage>
        <taxon>Bacteria</taxon>
        <taxon>Bacillati</taxon>
        <taxon>Actinomycetota</taxon>
        <taxon>Actinomycetes</taxon>
        <taxon>Propionibacteriales</taxon>
        <taxon>Nocardioidaceae</taxon>
        <taxon>Nocardioides</taxon>
    </lineage>
</organism>
<feature type="chain" id="PRO_5047297440" description="L,D-TPase catalytic domain-containing protein" evidence="7">
    <location>
        <begin position="28"/>
        <end position="234"/>
    </location>
</feature>
<evidence type="ECO:0000256" key="3">
    <source>
        <dbReference type="ARBA" id="ARBA00022960"/>
    </source>
</evidence>
<accession>A0ABU2BVC5</accession>
<dbReference type="PROSITE" id="PS52029">
    <property type="entry name" value="LD_TPASE"/>
    <property type="match status" value="1"/>
</dbReference>
<feature type="active site" description="Proton donor/acceptor" evidence="6">
    <location>
        <position position="180"/>
    </location>
</feature>
<keyword evidence="2" id="KW-0808">Transferase</keyword>
<sequence length="234" mass="24792">MPRRPLLLLVLGGLLASLLLAPAPASASAFAAKAQRALNRLGCDAGPVDGSIGAHTRAGIVRFQAANGLGQDGHLTDATRRRLYAAAQVRCDRRPVPRHSSTGRRIVLSQRQNYVWLVRAGGGVAAQGPMVDNPSVLGTGSHRVASYCGRAAKIRSNTDAGGSLWLPYFTRFAPCGVGFHRVPLSRSSGAQIHPDWMLGTDLKESHGCIRLSRRMAAAVWDFGSVGTPVVVVRG</sequence>
<feature type="signal peptide" evidence="7">
    <location>
        <begin position="1"/>
        <end position="27"/>
    </location>
</feature>